<sequence>MVRPLEGDVARLMLMNPDMLRPLNFADVAVRAEGDHWVVVDHADRPLLDQRFSDRFAAISLGLLVAHQQGGAVWLDQFDTDTARPAHMHIYH</sequence>
<reference evidence="1 2" key="1">
    <citation type="journal article" date="2016" name="Genome Announc.">
        <title>First Complete Genome Sequence of a Subdivision 6 Acidobacterium Strain.</title>
        <authorList>
            <person name="Huang S."/>
            <person name="Vieira S."/>
            <person name="Bunk B."/>
            <person name="Riedel T."/>
            <person name="Sproer C."/>
            <person name="Overmann J."/>
        </authorList>
    </citation>
    <scope>NUCLEOTIDE SEQUENCE [LARGE SCALE GENOMIC DNA]</scope>
    <source>
        <strain evidence="2">DSM 100886 HEG_-6_39</strain>
    </source>
</reference>
<organism evidence="1 2">
    <name type="scientific">Luteitalea pratensis</name>
    <dbReference type="NCBI Taxonomy" id="1855912"/>
    <lineage>
        <taxon>Bacteria</taxon>
        <taxon>Pseudomonadati</taxon>
        <taxon>Acidobacteriota</taxon>
        <taxon>Vicinamibacteria</taxon>
        <taxon>Vicinamibacterales</taxon>
        <taxon>Vicinamibacteraceae</taxon>
        <taxon>Luteitalea</taxon>
    </lineage>
</organism>
<gene>
    <name evidence="1" type="ORF">LuPra_00608</name>
</gene>
<proteinExistence type="predicted"/>
<evidence type="ECO:0000313" key="1">
    <source>
        <dbReference type="EMBL" id="AMY07435.1"/>
    </source>
</evidence>
<dbReference type="EMBL" id="CP015136">
    <property type="protein sequence ID" value="AMY07435.1"/>
    <property type="molecule type" value="Genomic_DNA"/>
</dbReference>
<dbReference type="AlphaFoldDB" id="A0A143PFY4"/>
<dbReference type="Proteomes" id="UP000076079">
    <property type="component" value="Chromosome"/>
</dbReference>
<evidence type="ECO:0000313" key="2">
    <source>
        <dbReference type="Proteomes" id="UP000076079"/>
    </source>
</evidence>
<name>A0A143PFY4_LUTPR</name>
<dbReference type="KEGG" id="abac:LuPra_00608"/>
<protein>
    <submittedName>
        <fullName evidence="1">Uncharacterized protein</fullName>
    </submittedName>
</protein>
<keyword evidence="2" id="KW-1185">Reference proteome</keyword>
<accession>A0A143PFY4</accession>
<dbReference type="STRING" id="1855912.LuPra_00608"/>
<reference evidence="2" key="2">
    <citation type="submission" date="2016-04" db="EMBL/GenBank/DDBJ databases">
        <title>First Complete Genome Sequence of a Subdivision 6 Acidobacterium.</title>
        <authorList>
            <person name="Huang S."/>
            <person name="Vieira S."/>
            <person name="Bunk B."/>
            <person name="Riedel T."/>
            <person name="Sproeer C."/>
            <person name="Overmann J."/>
        </authorList>
    </citation>
    <scope>NUCLEOTIDE SEQUENCE [LARGE SCALE GENOMIC DNA]</scope>
    <source>
        <strain evidence="2">DSM 100886 HEG_-6_39</strain>
    </source>
</reference>